<evidence type="ECO:0000256" key="2">
    <source>
        <dbReference type="SAM" id="SignalP"/>
    </source>
</evidence>
<dbReference type="CDD" id="cd00087">
    <property type="entry name" value="FReD"/>
    <property type="match status" value="1"/>
</dbReference>
<feature type="domain" description="Fibrinogen C-terminal" evidence="3">
    <location>
        <begin position="106"/>
        <end position="320"/>
    </location>
</feature>
<dbReference type="PANTHER" id="PTHR19143:SF458">
    <property type="entry name" value="FIBRINOGEN C-TERMINAL DOMAIN-CONTAINING PROTEIN-RELATED"/>
    <property type="match status" value="1"/>
</dbReference>
<dbReference type="PROSITE" id="PS51406">
    <property type="entry name" value="FIBRINOGEN_C_2"/>
    <property type="match status" value="1"/>
</dbReference>
<keyword evidence="5" id="KW-1185">Reference proteome</keyword>
<dbReference type="InterPro" id="IPR002181">
    <property type="entry name" value="Fibrinogen_a/b/g_C_dom"/>
</dbReference>
<dbReference type="InterPro" id="IPR020837">
    <property type="entry name" value="Fibrinogen_CS"/>
</dbReference>
<dbReference type="Pfam" id="PF00147">
    <property type="entry name" value="Fibrinogen_C"/>
    <property type="match status" value="1"/>
</dbReference>
<evidence type="ECO:0000313" key="5">
    <source>
        <dbReference type="Proteomes" id="UP001634394"/>
    </source>
</evidence>
<evidence type="ECO:0000256" key="1">
    <source>
        <dbReference type="ARBA" id="ARBA00023157"/>
    </source>
</evidence>
<dbReference type="Gene3D" id="3.90.215.10">
    <property type="entry name" value="Gamma Fibrinogen, chain A, domain 1"/>
    <property type="match status" value="1"/>
</dbReference>
<dbReference type="Proteomes" id="UP001634394">
    <property type="component" value="Unassembled WGS sequence"/>
</dbReference>
<proteinExistence type="predicted"/>
<keyword evidence="1" id="KW-1015">Disulfide bond</keyword>
<keyword evidence="2" id="KW-0732">Signal</keyword>
<evidence type="ECO:0000259" key="3">
    <source>
        <dbReference type="PROSITE" id="PS51406"/>
    </source>
</evidence>
<dbReference type="PANTHER" id="PTHR19143">
    <property type="entry name" value="FIBRINOGEN/TENASCIN/ANGIOPOEITIN"/>
    <property type="match status" value="1"/>
</dbReference>
<organism evidence="4 5">
    <name type="scientific">Sinanodonta woodiana</name>
    <name type="common">Chinese pond mussel</name>
    <name type="synonym">Anodonta woodiana</name>
    <dbReference type="NCBI Taxonomy" id="1069815"/>
    <lineage>
        <taxon>Eukaryota</taxon>
        <taxon>Metazoa</taxon>
        <taxon>Spiralia</taxon>
        <taxon>Lophotrochozoa</taxon>
        <taxon>Mollusca</taxon>
        <taxon>Bivalvia</taxon>
        <taxon>Autobranchia</taxon>
        <taxon>Heteroconchia</taxon>
        <taxon>Palaeoheterodonta</taxon>
        <taxon>Unionida</taxon>
        <taxon>Unionoidea</taxon>
        <taxon>Unionidae</taxon>
        <taxon>Unioninae</taxon>
        <taxon>Sinanodonta</taxon>
    </lineage>
</organism>
<dbReference type="FunFam" id="3.90.215.10:FF:000001">
    <property type="entry name" value="Tenascin isoform 1"/>
    <property type="match status" value="1"/>
</dbReference>
<gene>
    <name evidence="4" type="ORF">ACJMK2_018144</name>
</gene>
<feature type="signal peptide" evidence="2">
    <location>
        <begin position="1"/>
        <end position="25"/>
    </location>
</feature>
<feature type="chain" id="PRO_5044790609" description="Fibrinogen C-terminal domain-containing protein" evidence="2">
    <location>
        <begin position="26"/>
        <end position="320"/>
    </location>
</feature>
<evidence type="ECO:0000313" key="4">
    <source>
        <dbReference type="EMBL" id="KAL3847222.1"/>
    </source>
</evidence>
<protein>
    <recommendedName>
        <fullName evidence="3">Fibrinogen C-terminal domain-containing protein</fullName>
    </recommendedName>
</protein>
<comment type="caution">
    <text evidence="4">The sequence shown here is derived from an EMBL/GenBank/DDBJ whole genome shotgun (WGS) entry which is preliminary data.</text>
</comment>
<dbReference type="InterPro" id="IPR036056">
    <property type="entry name" value="Fibrinogen-like_C"/>
</dbReference>
<dbReference type="InterPro" id="IPR050373">
    <property type="entry name" value="Fibrinogen_C-term_domain"/>
</dbReference>
<reference evidence="4 5" key="1">
    <citation type="submission" date="2024-11" db="EMBL/GenBank/DDBJ databases">
        <title>Chromosome-level genome assembly of the freshwater bivalve Anodonta woodiana.</title>
        <authorList>
            <person name="Chen X."/>
        </authorList>
    </citation>
    <scope>NUCLEOTIDE SEQUENCE [LARGE SCALE GENOMIC DNA]</scope>
    <source>
        <strain evidence="4">MN2024</strain>
        <tissue evidence="4">Gills</tissue>
    </source>
</reference>
<dbReference type="PROSITE" id="PS00514">
    <property type="entry name" value="FIBRINOGEN_C_1"/>
    <property type="match status" value="1"/>
</dbReference>
<dbReference type="SUPFAM" id="SSF56496">
    <property type="entry name" value="Fibrinogen C-terminal domain-like"/>
    <property type="match status" value="1"/>
</dbReference>
<dbReference type="SMART" id="SM00186">
    <property type="entry name" value="FBG"/>
    <property type="match status" value="1"/>
</dbReference>
<dbReference type="NCBIfam" id="NF040941">
    <property type="entry name" value="GGGWT_bact"/>
    <property type="match status" value="1"/>
</dbReference>
<dbReference type="AlphaFoldDB" id="A0ABD3UG51"/>
<accession>A0ABD3UG51</accession>
<name>A0ABD3UG51_SINWO</name>
<sequence length="320" mass="36210">MGMFSAVSLVLIISFTINLCVVTSSESYFCENVKCSSLENLICTNYILWTLTGTRKSQCFLKYVHENDRCQSVFYKDRIMKCQGHSSVLTSQDNCIVEEGTMYYHKCTARRPRNCQEILCAGQTSSGIFKIYPDQNSNGVSVRCDMDTDGGGWTVFQRRVDGSIDFYRKWDEYKSGFGNAETEYWLGLNTIQKLTAQGNKTLRVDLITPGPPQRSAYATYSSFTVGNETSNYLLRAVGYSGHAGDSMNYHSNMKFSTQDRDNDQNNASCAIKFHGAWWYISCHTSHLNGIYGTKIYGEGINWKTLSGLNVSMTYTEMKMK</sequence>
<dbReference type="EMBL" id="JBJQND010000016">
    <property type="protein sequence ID" value="KAL3847222.1"/>
    <property type="molecule type" value="Genomic_DNA"/>
</dbReference>
<dbReference type="InterPro" id="IPR014716">
    <property type="entry name" value="Fibrinogen_a/b/g_C_1"/>
</dbReference>